<dbReference type="WBParaSite" id="Hba_14758">
    <property type="protein sequence ID" value="Hba_14758"/>
    <property type="gene ID" value="Hba_14758"/>
</dbReference>
<protein>
    <submittedName>
        <fullName evidence="2">DUF3480 domain-containing protein</fullName>
    </submittedName>
</protein>
<reference evidence="2" key="1">
    <citation type="submission" date="2016-11" db="UniProtKB">
        <authorList>
            <consortium name="WormBaseParasite"/>
        </authorList>
    </citation>
    <scope>IDENTIFICATION</scope>
</reference>
<proteinExistence type="predicted"/>
<sequence>MEIIPTALIGFDDVACYSCVSLNYRLTVAARNAALPVPQNRQNLSGLFNAMELSGLGVPLLTDSCADVSLSVRSSFLLTPVTICRNRRWNHCAKVTFVYKGETKLYIYAVASQRLFLHVLTRPV</sequence>
<dbReference type="AlphaFoldDB" id="A0A1I7XBM0"/>
<dbReference type="Proteomes" id="UP000095283">
    <property type="component" value="Unplaced"/>
</dbReference>
<evidence type="ECO:0000313" key="1">
    <source>
        <dbReference type="Proteomes" id="UP000095283"/>
    </source>
</evidence>
<organism evidence="1 2">
    <name type="scientific">Heterorhabditis bacteriophora</name>
    <name type="common">Entomopathogenic nematode worm</name>
    <dbReference type="NCBI Taxonomy" id="37862"/>
    <lineage>
        <taxon>Eukaryota</taxon>
        <taxon>Metazoa</taxon>
        <taxon>Ecdysozoa</taxon>
        <taxon>Nematoda</taxon>
        <taxon>Chromadorea</taxon>
        <taxon>Rhabditida</taxon>
        <taxon>Rhabditina</taxon>
        <taxon>Rhabditomorpha</taxon>
        <taxon>Strongyloidea</taxon>
        <taxon>Heterorhabditidae</taxon>
        <taxon>Heterorhabditis</taxon>
    </lineage>
</organism>
<accession>A0A1I7XBM0</accession>
<keyword evidence="1" id="KW-1185">Reference proteome</keyword>
<evidence type="ECO:0000313" key="2">
    <source>
        <dbReference type="WBParaSite" id="Hba_14758"/>
    </source>
</evidence>
<name>A0A1I7XBM0_HETBA</name>